<organism evidence="1 2">
    <name type="scientific">Exidia glandulosa HHB12029</name>
    <dbReference type="NCBI Taxonomy" id="1314781"/>
    <lineage>
        <taxon>Eukaryota</taxon>
        <taxon>Fungi</taxon>
        <taxon>Dikarya</taxon>
        <taxon>Basidiomycota</taxon>
        <taxon>Agaricomycotina</taxon>
        <taxon>Agaricomycetes</taxon>
        <taxon>Auriculariales</taxon>
        <taxon>Exidiaceae</taxon>
        <taxon>Exidia</taxon>
    </lineage>
</organism>
<dbReference type="STRING" id="1314781.A0A165MK01"/>
<evidence type="ECO:0000313" key="1">
    <source>
        <dbReference type="EMBL" id="KZV99380.1"/>
    </source>
</evidence>
<dbReference type="EMBL" id="KV425910">
    <property type="protein sequence ID" value="KZV99380.1"/>
    <property type="molecule type" value="Genomic_DNA"/>
</dbReference>
<keyword evidence="2" id="KW-1185">Reference proteome</keyword>
<sequence>SRASQDDAIRTHMTRFDLSKKGKEYTIITPGTPLADLEAFLKNNLFALVTDENRKFVLAVTTFHDLEVCQVLHIALRC</sequence>
<dbReference type="PANTHER" id="PTHR42115:SF1">
    <property type="entry name" value="BETA-SYNTHASE (BETA-THIONASE), PUTATIVE (AFU_ORTHOLOGUE AFUA_3G08420)-RELATED"/>
    <property type="match status" value="1"/>
</dbReference>
<dbReference type="InParanoid" id="A0A165MK01"/>
<evidence type="ECO:0000313" key="2">
    <source>
        <dbReference type="Proteomes" id="UP000077266"/>
    </source>
</evidence>
<accession>A0A165MK01</accession>
<proteinExistence type="predicted"/>
<dbReference type="Proteomes" id="UP000077266">
    <property type="component" value="Unassembled WGS sequence"/>
</dbReference>
<reference evidence="1 2" key="1">
    <citation type="journal article" date="2016" name="Mol. Biol. Evol.">
        <title>Comparative Genomics of Early-Diverging Mushroom-Forming Fungi Provides Insights into the Origins of Lignocellulose Decay Capabilities.</title>
        <authorList>
            <person name="Nagy L.G."/>
            <person name="Riley R."/>
            <person name="Tritt A."/>
            <person name="Adam C."/>
            <person name="Daum C."/>
            <person name="Floudas D."/>
            <person name="Sun H."/>
            <person name="Yadav J.S."/>
            <person name="Pangilinan J."/>
            <person name="Larsson K.H."/>
            <person name="Matsuura K."/>
            <person name="Barry K."/>
            <person name="Labutti K."/>
            <person name="Kuo R."/>
            <person name="Ohm R.A."/>
            <person name="Bhattacharya S.S."/>
            <person name="Shirouzu T."/>
            <person name="Yoshinaga Y."/>
            <person name="Martin F.M."/>
            <person name="Grigoriev I.V."/>
            <person name="Hibbett D.S."/>
        </authorList>
    </citation>
    <scope>NUCLEOTIDE SEQUENCE [LARGE SCALE GENOMIC DNA]</scope>
    <source>
        <strain evidence="1 2">HHB12029</strain>
    </source>
</reference>
<feature type="non-terminal residue" evidence="1">
    <location>
        <position position="1"/>
    </location>
</feature>
<name>A0A165MK01_EXIGL</name>
<protein>
    <submittedName>
        <fullName evidence="1">Uncharacterized protein</fullName>
    </submittedName>
</protein>
<dbReference type="PANTHER" id="PTHR42115">
    <property type="entry name" value="BETA-SYNTHASE (BETA-THIONASE), PUTATIVE (AFU_ORTHOLOGUE AFUA_3G08420)-RELATED"/>
    <property type="match status" value="1"/>
</dbReference>
<dbReference type="InterPro" id="IPR046342">
    <property type="entry name" value="CBS_dom_sf"/>
</dbReference>
<dbReference type="AlphaFoldDB" id="A0A165MK01"/>
<dbReference type="OrthoDB" id="2536440at2759"/>
<dbReference type="Gene3D" id="3.10.580.10">
    <property type="entry name" value="CBS-domain"/>
    <property type="match status" value="1"/>
</dbReference>
<gene>
    <name evidence="1" type="ORF">EXIGLDRAFT_605861</name>
</gene>